<organism evidence="2 3">
    <name type="scientific">Candidatus Desulfolinea nitratireducens</name>
    <dbReference type="NCBI Taxonomy" id="2841698"/>
    <lineage>
        <taxon>Bacteria</taxon>
        <taxon>Bacillati</taxon>
        <taxon>Chloroflexota</taxon>
        <taxon>Anaerolineae</taxon>
        <taxon>Anaerolineales</taxon>
        <taxon>Anaerolineales incertae sedis</taxon>
        <taxon>Candidatus Desulfolinea</taxon>
    </lineage>
</organism>
<proteinExistence type="predicted"/>
<dbReference type="InterPro" id="IPR029058">
    <property type="entry name" value="AB_hydrolase_fold"/>
</dbReference>
<dbReference type="PANTHER" id="PTHR43798">
    <property type="entry name" value="MONOACYLGLYCEROL LIPASE"/>
    <property type="match status" value="1"/>
</dbReference>
<dbReference type="AlphaFoldDB" id="A0A8J6NF22"/>
<accession>A0A8J6NF22</accession>
<comment type="caution">
    <text evidence="2">The sequence shown here is derived from an EMBL/GenBank/DDBJ whole genome shotgun (WGS) entry which is preliminary data.</text>
</comment>
<gene>
    <name evidence="2" type="ORF">H8E29_02920</name>
</gene>
<dbReference type="PANTHER" id="PTHR43798:SF33">
    <property type="entry name" value="HYDROLASE, PUTATIVE (AFU_ORTHOLOGUE AFUA_2G14860)-RELATED"/>
    <property type="match status" value="1"/>
</dbReference>
<feature type="domain" description="AB hydrolase-1" evidence="1">
    <location>
        <begin position="22"/>
        <end position="251"/>
    </location>
</feature>
<dbReference type="SUPFAM" id="SSF53474">
    <property type="entry name" value="alpha/beta-Hydrolases"/>
    <property type="match status" value="1"/>
</dbReference>
<dbReference type="InterPro" id="IPR050266">
    <property type="entry name" value="AB_hydrolase_sf"/>
</dbReference>
<evidence type="ECO:0000313" key="2">
    <source>
        <dbReference type="EMBL" id="MBC8334193.1"/>
    </source>
</evidence>
<evidence type="ECO:0000313" key="3">
    <source>
        <dbReference type="Proteomes" id="UP000614469"/>
    </source>
</evidence>
<dbReference type="EMBL" id="JACNJN010000053">
    <property type="protein sequence ID" value="MBC8334193.1"/>
    <property type="molecule type" value="Genomic_DNA"/>
</dbReference>
<dbReference type="GO" id="GO:0016787">
    <property type="term" value="F:hydrolase activity"/>
    <property type="evidence" value="ECO:0007669"/>
    <property type="project" value="UniProtKB-KW"/>
</dbReference>
<name>A0A8J6NF22_9CHLR</name>
<sequence>MPIIQTATIRTYYKISGQGEALVFIHGLGSSSQDWSFQTAFFPEYFRTIAYDVRGHGQSEKAKGPYSVQLFAKDLAALLADLGIIKAHLVGLSMGGWIAFQFAVDFPEMTNSLTIVNSWADMRPKSFYDYANLFRRNILFRLFSMRKIGEILGPKIFIKPEQKDLLQNFIESWAENHKPSYMASMKAGTGWSVADQLDKITCPVLVVAADEDYTPVEAKQKYVDELPDARLEVIEDSRHATPVEHPDEFNRLLLDFLQART</sequence>
<dbReference type="PRINTS" id="PR00111">
    <property type="entry name" value="ABHYDROLASE"/>
</dbReference>
<keyword evidence="2" id="KW-0378">Hydrolase</keyword>
<protein>
    <submittedName>
        <fullName evidence="2">Alpha/beta hydrolase</fullName>
    </submittedName>
</protein>
<dbReference type="Pfam" id="PF12697">
    <property type="entry name" value="Abhydrolase_6"/>
    <property type="match status" value="1"/>
</dbReference>
<dbReference type="GO" id="GO:0016020">
    <property type="term" value="C:membrane"/>
    <property type="evidence" value="ECO:0007669"/>
    <property type="project" value="TreeGrafter"/>
</dbReference>
<reference evidence="2 3" key="1">
    <citation type="submission" date="2020-08" db="EMBL/GenBank/DDBJ databases">
        <title>Bridging the membrane lipid divide: bacteria of the FCB group superphylum have the potential to synthesize archaeal ether lipids.</title>
        <authorList>
            <person name="Villanueva L."/>
            <person name="Von Meijenfeldt F.A.B."/>
            <person name="Westbye A.B."/>
            <person name="Yadav S."/>
            <person name="Hopmans E.C."/>
            <person name="Dutilh B.E."/>
            <person name="Sinninghe Damste J.S."/>
        </authorList>
    </citation>
    <scope>NUCLEOTIDE SEQUENCE [LARGE SCALE GENOMIC DNA]</scope>
    <source>
        <strain evidence="2">NIOZ-UU36</strain>
    </source>
</reference>
<dbReference type="Proteomes" id="UP000614469">
    <property type="component" value="Unassembled WGS sequence"/>
</dbReference>
<evidence type="ECO:0000259" key="1">
    <source>
        <dbReference type="Pfam" id="PF12697"/>
    </source>
</evidence>
<dbReference type="InterPro" id="IPR000073">
    <property type="entry name" value="AB_hydrolase_1"/>
</dbReference>
<dbReference type="Gene3D" id="3.40.50.1820">
    <property type="entry name" value="alpha/beta hydrolase"/>
    <property type="match status" value="1"/>
</dbReference>